<sequence>MWTLPALDGADPAERLTKIRCAHAQIDSDRENLFNRWLTYAMTLALPDIYSTPKQLLLLREPQTSASVQAAVQAEWTRRGFEEATAK</sequence>
<gene>
    <name evidence="1" type="ORF">I206_02480</name>
</gene>
<reference evidence="1" key="1">
    <citation type="submission" date="2013-07" db="EMBL/GenBank/DDBJ databases">
        <title>The Genome Sequence of Cryptococcus pinus CBS10737.</title>
        <authorList>
            <consortium name="The Broad Institute Genome Sequencing Platform"/>
            <person name="Cuomo C."/>
            <person name="Litvintseva A."/>
            <person name="Chen Y."/>
            <person name="Heitman J."/>
            <person name="Sun S."/>
            <person name="Springer D."/>
            <person name="Dromer F."/>
            <person name="Young S.K."/>
            <person name="Zeng Q."/>
            <person name="Gargeya S."/>
            <person name="Fitzgerald M."/>
            <person name="Abouelleil A."/>
            <person name="Alvarado L."/>
            <person name="Berlin A.M."/>
            <person name="Chapman S.B."/>
            <person name="Dewar J."/>
            <person name="Goldberg J."/>
            <person name="Griggs A."/>
            <person name="Gujja S."/>
            <person name="Hansen M."/>
            <person name="Howarth C."/>
            <person name="Imamovic A."/>
            <person name="Larimer J."/>
            <person name="McCowan C."/>
            <person name="Murphy C."/>
            <person name="Pearson M."/>
            <person name="Priest M."/>
            <person name="Roberts A."/>
            <person name="Saif S."/>
            <person name="Shea T."/>
            <person name="Sykes S."/>
            <person name="Wortman J."/>
            <person name="Nusbaum C."/>
            <person name="Birren B."/>
        </authorList>
    </citation>
    <scope>NUCLEOTIDE SEQUENCE [LARGE SCALE GENOMIC DNA]</scope>
    <source>
        <strain evidence="1">CBS 10737</strain>
    </source>
</reference>
<dbReference type="AlphaFoldDB" id="A0A1B9I8D8"/>
<reference evidence="1" key="2">
    <citation type="submission" date="2016-07" db="EMBL/GenBank/DDBJ databases">
        <title>Evolution of pathogenesis and genome organization in the Tremellales.</title>
        <authorList>
            <person name="Cuomo C."/>
            <person name="Litvintseva A."/>
            <person name="Heitman J."/>
            <person name="Chen Y."/>
            <person name="Sun S."/>
            <person name="Springer D."/>
            <person name="Dromer F."/>
            <person name="Young S."/>
            <person name="Zeng Q."/>
            <person name="Chapman S."/>
            <person name="Gujja S."/>
            <person name="Saif S."/>
            <person name="Birren B."/>
        </authorList>
    </citation>
    <scope>NUCLEOTIDE SEQUENCE</scope>
    <source>
        <strain evidence="1">CBS 10737</strain>
    </source>
</reference>
<organism evidence="1">
    <name type="scientific">Kwoniella pini CBS 10737</name>
    <dbReference type="NCBI Taxonomy" id="1296096"/>
    <lineage>
        <taxon>Eukaryota</taxon>
        <taxon>Fungi</taxon>
        <taxon>Dikarya</taxon>
        <taxon>Basidiomycota</taxon>
        <taxon>Agaricomycotina</taxon>
        <taxon>Tremellomycetes</taxon>
        <taxon>Tremellales</taxon>
        <taxon>Cryptococcaceae</taxon>
        <taxon>Kwoniella</taxon>
    </lineage>
</organism>
<accession>A0A1B9I8D8</accession>
<dbReference type="EMBL" id="KV700115">
    <property type="protein sequence ID" value="OCF51764.1"/>
    <property type="molecule type" value="Genomic_DNA"/>
</dbReference>
<name>A0A1B9I8D8_9TREE</name>
<protein>
    <submittedName>
        <fullName evidence="1">Uncharacterized protein</fullName>
    </submittedName>
</protein>
<evidence type="ECO:0000313" key="1">
    <source>
        <dbReference type="EMBL" id="OCF51764.1"/>
    </source>
</evidence>
<proteinExistence type="predicted"/>
<dbReference type="STRING" id="1296096.A0A1B9I8D8"/>